<name>A0A836UY52_VESVU</name>
<comment type="caution">
    <text evidence="1">The sequence shown here is derived from an EMBL/GenBank/DDBJ whole genome shotgun (WGS) entry which is preliminary data.</text>
</comment>
<reference evidence="1" key="1">
    <citation type="journal article" date="2020" name="G3 (Bethesda)">
        <title>High-Quality Assemblies for Three Invasive Social Wasps from the &lt;i&gt;Vespula&lt;/i&gt; Genus.</title>
        <authorList>
            <person name="Harrop T.W.R."/>
            <person name="Guhlin J."/>
            <person name="McLaughlin G.M."/>
            <person name="Permina E."/>
            <person name="Stockwell P."/>
            <person name="Gilligan J."/>
            <person name="Le Lec M.F."/>
            <person name="Gruber M.A.M."/>
            <person name="Quinn O."/>
            <person name="Lovegrove M."/>
            <person name="Duncan E.J."/>
            <person name="Remnant E.J."/>
            <person name="Van Eeckhoven J."/>
            <person name="Graham B."/>
            <person name="Knapp R.A."/>
            <person name="Langford K.W."/>
            <person name="Kronenberg Z."/>
            <person name="Press M.O."/>
            <person name="Eacker S.M."/>
            <person name="Wilson-Rankin E.E."/>
            <person name="Purcell J."/>
            <person name="Lester P.J."/>
            <person name="Dearden P.K."/>
        </authorList>
    </citation>
    <scope>NUCLEOTIDE SEQUENCE</scope>
    <source>
        <strain evidence="1">Marl-1</strain>
    </source>
</reference>
<accession>A0A836UY52</accession>
<evidence type="ECO:0000313" key="1">
    <source>
        <dbReference type="EMBL" id="KAF7408524.1"/>
    </source>
</evidence>
<dbReference type="AlphaFoldDB" id="A0A836UY52"/>
<organism evidence="1 2">
    <name type="scientific">Vespula vulgaris</name>
    <name type="common">Yellow jacket</name>
    <name type="synonym">Wasp</name>
    <dbReference type="NCBI Taxonomy" id="7454"/>
    <lineage>
        <taxon>Eukaryota</taxon>
        <taxon>Metazoa</taxon>
        <taxon>Ecdysozoa</taxon>
        <taxon>Arthropoda</taxon>
        <taxon>Hexapoda</taxon>
        <taxon>Insecta</taxon>
        <taxon>Pterygota</taxon>
        <taxon>Neoptera</taxon>
        <taxon>Endopterygota</taxon>
        <taxon>Hymenoptera</taxon>
        <taxon>Apocrita</taxon>
        <taxon>Aculeata</taxon>
        <taxon>Vespoidea</taxon>
        <taxon>Vespidae</taxon>
        <taxon>Vespinae</taxon>
        <taxon>Vespula</taxon>
    </lineage>
</organism>
<keyword evidence="2" id="KW-1185">Reference proteome</keyword>
<protein>
    <submittedName>
        <fullName evidence="1">Uncharacterized protein</fullName>
    </submittedName>
</protein>
<proteinExistence type="predicted"/>
<gene>
    <name evidence="1" type="ORF">HZH66_003061</name>
</gene>
<sequence length="66" mass="7482">MSTAKATHRKVECKISKLICHPARLHPPMRKSISIRGRWLIPMATWSPRASPVRLSIILENVQPQG</sequence>
<dbReference type="Proteomes" id="UP000614350">
    <property type="component" value="Unassembled WGS sequence"/>
</dbReference>
<evidence type="ECO:0000313" key="2">
    <source>
        <dbReference type="Proteomes" id="UP000614350"/>
    </source>
</evidence>
<dbReference type="EMBL" id="JACSEA010000002">
    <property type="protein sequence ID" value="KAF7408524.1"/>
    <property type="molecule type" value="Genomic_DNA"/>
</dbReference>